<dbReference type="InterPro" id="IPR002937">
    <property type="entry name" value="Amino_oxidase"/>
</dbReference>
<dbReference type="InterPro" id="IPR036188">
    <property type="entry name" value="FAD/NAD-bd_sf"/>
</dbReference>
<keyword evidence="3" id="KW-1185">Reference proteome</keyword>
<evidence type="ECO:0000259" key="1">
    <source>
        <dbReference type="Pfam" id="PF01593"/>
    </source>
</evidence>
<evidence type="ECO:0000313" key="3">
    <source>
        <dbReference type="Proteomes" id="UP000649617"/>
    </source>
</evidence>
<dbReference type="Proteomes" id="UP000649617">
    <property type="component" value="Unassembled WGS sequence"/>
</dbReference>
<dbReference type="SUPFAM" id="SSF51905">
    <property type="entry name" value="FAD/NAD(P)-binding domain"/>
    <property type="match status" value="1"/>
</dbReference>
<dbReference type="Gene3D" id="3.90.660.10">
    <property type="match status" value="1"/>
</dbReference>
<dbReference type="Pfam" id="PF01593">
    <property type="entry name" value="Amino_oxidase"/>
    <property type="match status" value="1"/>
</dbReference>
<comment type="caution">
    <text evidence="2">The sequence shown here is derived from an EMBL/GenBank/DDBJ whole genome shotgun (WGS) entry which is preliminary data.</text>
</comment>
<sequence length="346" mass="36929">MDPPPQHRHQIRPNCFGLIQGLCRQRGSKVGGCSIGSRDGGSRDGIPVQVLSAVEVDSGHPNAGATGHNIASPDIAAAWREVQHLVAEGLLRRVPEDMLAETEERMKYAQSQLRLGLRADSMRLHNGKVAVGGTLRGVGNEPSPIKASADVVILAMPAPDALQLLPDLPDHIASTMSRIEYDSRTAIAISFDSALQDAIVRRFDGLAEVALDVQAPHELHLVSWQNMKDHSQAAHGEPVRLVVHSAAGTLLSDGRASALRALSGMLGLSPTLLEGLVLDCKVVQWQVCQMVRPLESVPTSLQLPEPALAHGPIIIAGDFWCQSSFLGCFCSASAAVRQALAILRPT</sequence>
<proteinExistence type="predicted"/>
<dbReference type="OrthoDB" id="438451at2759"/>
<dbReference type="AlphaFoldDB" id="A0A812Y7P5"/>
<dbReference type="GO" id="GO:0016491">
    <property type="term" value="F:oxidoreductase activity"/>
    <property type="evidence" value="ECO:0007669"/>
    <property type="project" value="InterPro"/>
</dbReference>
<organism evidence="2 3">
    <name type="scientific">Symbiodinium pilosum</name>
    <name type="common">Dinoflagellate</name>
    <dbReference type="NCBI Taxonomy" id="2952"/>
    <lineage>
        <taxon>Eukaryota</taxon>
        <taxon>Sar</taxon>
        <taxon>Alveolata</taxon>
        <taxon>Dinophyceae</taxon>
        <taxon>Suessiales</taxon>
        <taxon>Symbiodiniaceae</taxon>
        <taxon>Symbiodinium</taxon>
    </lineage>
</organism>
<accession>A0A812Y7P5</accession>
<feature type="domain" description="Amine oxidase" evidence="1">
    <location>
        <begin position="92"/>
        <end position="338"/>
    </location>
</feature>
<protein>
    <recommendedName>
        <fullName evidence="1">Amine oxidase domain-containing protein</fullName>
    </recommendedName>
</protein>
<reference evidence="2" key="1">
    <citation type="submission" date="2021-02" db="EMBL/GenBank/DDBJ databases">
        <authorList>
            <person name="Dougan E. K."/>
            <person name="Rhodes N."/>
            <person name="Thang M."/>
            <person name="Chan C."/>
        </authorList>
    </citation>
    <scope>NUCLEOTIDE SEQUENCE</scope>
</reference>
<gene>
    <name evidence="2" type="ORF">SPIL2461_LOCUS22460</name>
</gene>
<dbReference type="Gene3D" id="3.50.50.60">
    <property type="entry name" value="FAD/NAD(P)-binding domain"/>
    <property type="match status" value="1"/>
</dbReference>
<evidence type="ECO:0000313" key="2">
    <source>
        <dbReference type="EMBL" id="CAE7766024.1"/>
    </source>
</evidence>
<dbReference type="EMBL" id="CAJNIZ010047315">
    <property type="protein sequence ID" value="CAE7766024.1"/>
    <property type="molecule type" value="Genomic_DNA"/>
</dbReference>
<name>A0A812Y7P5_SYMPI</name>